<dbReference type="InterPro" id="IPR000160">
    <property type="entry name" value="GGDEF_dom"/>
</dbReference>
<dbReference type="InterPro" id="IPR035919">
    <property type="entry name" value="EAL_sf"/>
</dbReference>
<dbReference type="InterPro" id="IPR043128">
    <property type="entry name" value="Rev_trsase/Diguanyl_cyclase"/>
</dbReference>
<dbReference type="InterPro" id="IPR001633">
    <property type="entry name" value="EAL_dom"/>
</dbReference>
<evidence type="ECO:0000313" key="5">
    <source>
        <dbReference type="Proteomes" id="UP000059074"/>
    </source>
</evidence>
<dbReference type="PANTHER" id="PTHR44757:SF2">
    <property type="entry name" value="BIOFILM ARCHITECTURE MAINTENANCE PROTEIN MBAA"/>
    <property type="match status" value="1"/>
</dbReference>
<dbReference type="Pfam" id="PF00990">
    <property type="entry name" value="GGDEF"/>
    <property type="match status" value="1"/>
</dbReference>
<protein>
    <submittedName>
        <fullName evidence="4">Diguanylate cyclase/phosphodiesterase (GGDEF &amp; EAL domains) with PAS/PAC sensor(S)</fullName>
    </submittedName>
</protein>
<proteinExistence type="predicted"/>
<dbReference type="RefSeq" id="WP_157066796.1">
    <property type="nucleotide sequence ID" value="NZ_LMTR01000075.1"/>
</dbReference>
<dbReference type="STRING" id="121290.APY04_2677"/>
<comment type="caution">
    <text evidence="4">The sequence shown here is derived from an EMBL/GenBank/DDBJ whole genome shotgun (WGS) entry which is preliminary data.</text>
</comment>
<accession>A0A120CU86</accession>
<gene>
    <name evidence="4" type="ORF">APY04_2677</name>
</gene>
<dbReference type="InterPro" id="IPR007892">
    <property type="entry name" value="CHASE4"/>
</dbReference>
<keyword evidence="1" id="KW-1133">Transmembrane helix</keyword>
<dbReference type="Proteomes" id="UP000059074">
    <property type="component" value="Unassembled WGS sequence"/>
</dbReference>
<keyword evidence="1" id="KW-0472">Membrane</keyword>
<dbReference type="InterPro" id="IPR029787">
    <property type="entry name" value="Nucleotide_cyclase"/>
</dbReference>
<dbReference type="Gene3D" id="3.20.20.450">
    <property type="entry name" value="EAL domain"/>
    <property type="match status" value="1"/>
</dbReference>
<dbReference type="EMBL" id="LMTR01000075">
    <property type="protein sequence ID" value="KWT65830.1"/>
    <property type="molecule type" value="Genomic_DNA"/>
</dbReference>
<dbReference type="Gene3D" id="3.30.70.270">
    <property type="match status" value="1"/>
</dbReference>
<sequence length="737" mass="80654">MTFPIVALAVASLAVVMASLLIGAREADNIALLRQRETIQHAIAQHGHSLARELRPQTIWTDAFERTKARDTAWMQNFYGSYLGRLLGYDRLYVLDEKDAPIFGYDPETQGSLNFADLGGQLDDLVRAARAPQQMAEYNPIVTRITLGSGKSAEHVAVADTRNIDGRPSTVVVSTVMPDKGRVVEMQDGEPPMLLVAVKNLDKIFTAELGKAFGYESMRWEGASAGVMPAATLGAKNTTSQDIFTREGATVGKLLWLNKRPSAEFIRRVIPGLLLALVMISLLTYLLISWGRRHAHTLLQSEEHAKLAARTDGLTQLPNRMALRERLPRMLRYTQNDRNTLAVLEIDINQFKAINDAFGSAIGDAVLIATSRRLAKLLPDKSLIARLDGATFVIIAPGLGPDQAHELANDAIAAIAEPYILEGGTRVFATASAGYAIGPTDGRGGDELLRRANLALDKSKQAGVERALAFTPEMDAEATYRHMLEMALRDAVADGTISVLYQPLMDTSGHHVLGVEALARWSDPTLGPVSPEIFIPLAEETGVIQEIGKHVLRSALQDGKMWPHINVAVNVSASQIHHGDVVEVVRDVLNETQFPAQRLEIELTESVLLADEKRANEQMRGLQNLGVKVALDDFGTGYSSLSYLRRFGFDKLKIDRSFIESAGAPQDSTVILASIIKLGQDLDLTITAEGVETEQQRRWLQHSGCHQLQGYLFSRPITADEMTAFLADHAQKNAVAS</sequence>
<keyword evidence="5" id="KW-1185">Reference proteome</keyword>
<dbReference type="NCBIfam" id="TIGR00254">
    <property type="entry name" value="GGDEF"/>
    <property type="match status" value="1"/>
</dbReference>
<dbReference type="PATRIC" id="fig|121290.4.peg.1990"/>
<evidence type="ECO:0000313" key="4">
    <source>
        <dbReference type="EMBL" id="KWT65830.1"/>
    </source>
</evidence>
<dbReference type="PROSITE" id="PS50887">
    <property type="entry name" value="GGDEF"/>
    <property type="match status" value="1"/>
</dbReference>
<feature type="domain" description="EAL" evidence="2">
    <location>
        <begin position="481"/>
        <end position="730"/>
    </location>
</feature>
<organism evidence="4 5">
    <name type="scientific">Hyphomicrobium sulfonivorans</name>
    <dbReference type="NCBI Taxonomy" id="121290"/>
    <lineage>
        <taxon>Bacteria</taxon>
        <taxon>Pseudomonadati</taxon>
        <taxon>Pseudomonadota</taxon>
        <taxon>Alphaproteobacteria</taxon>
        <taxon>Hyphomicrobiales</taxon>
        <taxon>Hyphomicrobiaceae</taxon>
        <taxon>Hyphomicrobium</taxon>
    </lineage>
</organism>
<name>A0A120CU86_HYPSL</name>
<dbReference type="CDD" id="cd01949">
    <property type="entry name" value="GGDEF"/>
    <property type="match status" value="1"/>
</dbReference>
<dbReference type="Pfam" id="PF00563">
    <property type="entry name" value="EAL"/>
    <property type="match status" value="1"/>
</dbReference>
<dbReference type="PROSITE" id="PS50883">
    <property type="entry name" value="EAL"/>
    <property type="match status" value="1"/>
</dbReference>
<feature type="transmembrane region" description="Helical" evidence="1">
    <location>
        <begin position="269"/>
        <end position="288"/>
    </location>
</feature>
<dbReference type="SMART" id="SM00267">
    <property type="entry name" value="GGDEF"/>
    <property type="match status" value="1"/>
</dbReference>
<dbReference type="OrthoDB" id="9814202at2"/>
<dbReference type="SUPFAM" id="SSF141868">
    <property type="entry name" value="EAL domain-like"/>
    <property type="match status" value="1"/>
</dbReference>
<dbReference type="CDD" id="cd01948">
    <property type="entry name" value="EAL"/>
    <property type="match status" value="1"/>
</dbReference>
<dbReference type="Pfam" id="PF05228">
    <property type="entry name" value="CHASE4"/>
    <property type="match status" value="1"/>
</dbReference>
<dbReference type="PANTHER" id="PTHR44757">
    <property type="entry name" value="DIGUANYLATE CYCLASE DGCP"/>
    <property type="match status" value="1"/>
</dbReference>
<evidence type="ECO:0000259" key="2">
    <source>
        <dbReference type="PROSITE" id="PS50883"/>
    </source>
</evidence>
<evidence type="ECO:0000259" key="3">
    <source>
        <dbReference type="PROSITE" id="PS50887"/>
    </source>
</evidence>
<keyword evidence="1" id="KW-0812">Transmembrane</keyword>
<dbReference type="SMART" id="SM00052">
    <property type="entry name" value="EAL"/>
    <property type="match status" value="1"/>
</dbReference>
<dbReference type="SUPFAM" id="SSF55073">
    <property type="entry name" value="Nucleotide cyclase"/>
    <property type="match status" value="1"/>
</dbReference>
<reference evidence="4 5" key="1">
    <citation type="submission" date="2015-10" db="EMBL/GenBank/DDBJ databases">
        <title>Transcriptomic analysis of a linuron degrading triple-species bacterial consortium.</title>
        <authorList>
            <person name="Albers P."/>
        </authorList>
    </citation>
    <scope>NUCLEOTIDE SEQUENCE [LARGE SCALE GENOMIC DNA]</scope>
    <source>
        <strain evidence="4 5">WDL6</strain>
    </source>
</reference>
<dbReference type="InterPro" id="IPR052155">
    <property type="entry name" value="Biofilm_reg_signaling"/>
</dbReference>
<feature type="domain" description="GGDEF" evidence="3">
    <location>
        <begin position="339"/>
        <end position="472"/>
    </location>
</feature>
<evidence type="ECO:0000256" key="1">
    <source>
        <dbReference type="SAM" id="Phobius"/>
    </source>
</evidence>
<dbReference type="AlphaFoldDB" id="A0A120CU86"/>